<protein>
    <submittedName>
        <fullName evidence="1">Pyridoxamine 5'-phosphate oxidase-like FMN-binding protein</fullName>
    </submittedName>
</protein>
<reference evidence="1 2" key="1">
    <citation type="journal article" date="2014" name="PLoS Genet.">
        <title>Phylogenetically driven sequencing of extremely halophilic archaea reveals strategies for static and dynamic osmo-response.</title>
        <authorList>
            <person name="Becker E.A."/>
            <person name="Seitzer P.M."/>
            <person name="Tritt A."/>
            <person name="Larsen D."/>
            <person name="Krusor M."/>
            <person name="Yao A.I."/>
            <person name="Wu D."/>
            <person name="Madern D."/>
            <person name="Eisen J.A."/>
            <person name="Darling A.E."/>
            <person name="Facciotti M.T."/>
        </authorList>
    </citation>
    <scope>NUCLEOTIDE SEQUENCE [LARGE SCALE GENOMIC DNA]</scope>
    <source>
        <strain evidence="1 2">DSM 10524</strain>
    </source>
</reference>
<dbReference type="STRING" id="1227497.C491_02425"/>
<sequence>MALAEETEMTDDEIDAFLSRHETGVLALADERTPYAIPISYGYDTDARSFYLRLVSTPESEKRQFLASSPESRLVVYEEGNSDETYRSVVAVGSLEEIDPSELTVSHIEQYGEAKRPLFEIWGSSKENLDIQLYEFEPTELSGRRTEIDRDAESK</sequence>
<dbReference type="eggNOG" id="arCOG00512">
    <property type="taxonomic scope" value="Archaea"/>
</dbReference>
<dbReference type="SUPFAM" id="SSF50475">
    <property type="entry name" value="FMN-binding split barrel"/>
    <property type="match status" value="1"/>
</dbReference>
<dbReference type="RefSeq" id="WP_005553523.1">
    <property type="nucleotide sequence ID" value="NZ_AOIB01000013.1"/>
</dbReference>
<evidence type="ECO:0000313" key="2">
    <source>
        <dbReference type="Proteomes" id="UP000011688"/>
    </source>
</evidence>
<dbReference type="InterPro" id="IPR012349">
    <property type="entry name" value="Split_barrel_FMN-bd"/>
</dbReference>
<dbReference type="AlphaFoldDB" id="L9XEH7"/>
<evidence type="ECO:0000313" key="1">
    <source>
        <dbReference type="EMBL" id="ELY60119.1"/>
    </source>
</evidence>
<dbReference type="Pfam" id="PF12900">
    <property type="entry name" value="Pyridox_ox_2"/>
    <property type="match status" value="1"/>
</dbReference>
<name>L9XEH7_9EURY</name>
<gene>
    <name evidence="1" type="ORF">C491_02425</name>
</gene>
<organism evidence="1 2">
    <name type="scientific">Natronococcus amylolyticus DSM 10524</name>
    <dbReference type="NCBI Taxonomy" id="1227497"/>
    <lineage>
        <taxon>Archaea</taxon>
        <taxon>Methanobacteriati</taxon>
        <taxon>Methanobacteriota</taxon>
        <taxon>Stenosarchaea group</taxon>
        <taxon>Halobacteria</taxon>
        <taxon>Halobacteriales</taxon>
        <taxon>Natrialbaceae</taxon>
        <taxon>Natronococcus</taxon>
    </lineage>
</organism>
<comment type="caution">
    <text evidence="1">The sequence shown here is derived from an EMBL/GenBank/DDBJ whole genome shotgun (WGS) entry which is preliminary data.</text>
</comment>
<dbReference type="PATRIC" id="fig|1227497.3.peg.501"/>
<proteinExistence type="predicted"/>
<accession>L9XEH7</accession>
<dbReference type="InterPro" id="IPR024747">
    <property type="entry name" value="Pyridox_Oxase-rel"/>
</dbReference>
<dbReference type="Proteomes" id="UP000011688">
    <property type="component" value="Unassembled WGS sequence"/>
</dbReference>
<dbReference type="OrthoDB" id="953at2157"/>
<dbReference type="Gene3D" id="2.30.110.10">
    <property type="entry name" value="Electron Transport, Fmn-binding Protein, Chain A"/>
    <property type="match status" value="1"/>
</dbReference>
<keyword evidence="2" id="KW-1185">Reference proteome</keyword>
<dbReference type="EMBL" id="AOIB01000013">
    <property type="protein sequence ID" value="ELY60119.1"/>
    <property type="molecule type" value="Genomic_DNA"/>
</dbReference>